<keyword evidence="1" id="KW-0472">Membrane</keyword>
<evidence type="ECO:0008006" key="4">
    <source>
        <dbReference type="Google" id="ProtNLM"/>
    </source>
</evidence>
<feature type="transmembrane region" description="Helical" evidence="1">
    <location>
        <begin position="132"/>
        <end position="149"/>
    </location>
</feature>
<evidence type="ECO:0000313" key="2">
    <source>
        <dbReference type="EMBL" id="PWD81236.1"/>
    </source>
</evidence>
<protein>
    <recommendedName>
        <fullName evidence="4">Acyltransferase 3 domain-containing protein</fullName>
    </recommendedName>
</protein>
<feature type="transmembrane region" description="Helical" evidence="1">
    <location>
        <begin position="258"/>
        <end position="275"/>
    </location>
</feature>
<feature type="transmembrane region" description="Helical" evidence="1">
    <location>
        <begin position="7"/>
        <end position="26"/>
    </location>
</feature>
<dbReference type="AlphaFoldDB" id="A0A2U2AF10"/>
<dbReference type="RefSeq" id="WP_109189133.1">
    <property type="nucleotide sequence ID" value="NZ_BMYA01000003.1"/>
</dbReference>
<keyword evidence="1" id="KW-1133">Transmembrane helix</keyword>
<dbReference type="Proteomes" id="UP000245020">
    <property type="component" value="Unassembled WGS sequence"/>
</dbReference>
<feature type="transmembrane region" description="Helical" evidence="1">
    <location>
        <begin position="38"/>
        <end position="59"/>
    </location>
</feature>
<name>A0A2U2AF10_9GAMM</name>
<feature type="transmembrane region" description="Helical" evidence="1">
    <location>
        <begin position="223"/>
        <end position="246"/>
    </location>
</feature>
<feature type="transmembrane region" description="Helical" evidence="1">
    <location>
        <begin position="71"/>
        <end position="91"/>
    </location>
</feature>
<keyword evidence="1" id="KW-0812">Transmembrane</keyword>
<comment type="caution">
    <text evidence="2">The sequence shown here is derived from an EMBL/GenBank/DDBJ whole genome shotgun (WGS) entry which is preliminary data.</text>
</comment>
<keyword evidence="3" id="KW-1185">Reference proteome</keyword>
<reference evidence="3" key="1">
    <citation type="submission" date="2018-05" db="EMBL/GenBank/DDBJ databases">
        <title>Ignatzschineria dubaiensis sp. nov., isolated from necrotic foot tissues of dromedaries (Camelus dromedarius) and associated maggots in Dubai, United Arab Emirates.</title>
        <authorList>
            <person name="Tsang C.C."/>
            <person name="Tang J.Y.M."/>
            <person name="Fong J.Y.H."/>
            <person name="Kinne J."/>
            <person name="Lee H.H."/>
            <person name="Joseph M."/>
            <person name="Jose S."/>
            <person name="Schuster R.K."/>
            <person name="Tang Y."/>
            <person name="Sivakumar S."/>
            <person name="Chen J.H.K."/>
            <person name="Teng J.L.L."/>
            <person name="Lau S.K.P."/>
            <person name="Wernery U."/>
            <person name="Woo P.C.Y."/>
        </authorList>
    </citation>
    <scope>NUCLEOTIDE SEQUENCE [LARGE SCALE GENOMIC DNA]</scope>
    <source>
        <strain evidence="3">KCTC 22644</strain>
    </source>
</reference>
<organism evidence="2 3">
    <name type="scientific">Ignatzschineria ureiclastica</name>
    <dbReference type="NCBI Taxonomy" id="472582"/>
    <lineage>
        <taxon>Bacteria</taxon>
        <taxon>Pseudomonadati</taxon>
        <taxon>Pseudomonadota</taxon>
        <taxon>Gammaproteobacteria</taxon>
        <taxon>Cardiobacteriales</taxon>
        <taxon>Ignatzschineriaceae</taxon>
        <taxon>Ignatzschineria</taxon>
    </lineage>
</organism>
<sequence length="324" mass="37468">MTDTPKPFWQTLRFMLSSLMVLTYYLDRLLAPSAGVEGLMIAFNTTLIPMFVFISGYLSRDITKAEISRSVIPAIITCYGFQMIDTIPFILRGEFSWVNFFIMPLDGVWFILAVPVWQWVSVMNIELRHHPLISFLILFAIGFVGLYWLQPYTGFALTLGYFPIFFLGRRIPVETIMRWRNQSWMVFTVFLLGTVLLFLWCYHYLPLAPDFMTLWQWQIDEALLTYCVFTLFNLLFGALSLYLIRYSHLLKDIAPKSLGVYLIHPILCVIILTLLERTGLRLDLPMAILFTLITITIAVGLASIYPFKWLLAPKLPAGKSIEKL</sequence>
<dbReference type="OrthoDB" id="7054558at2"/>
<evidence type="ECO:0000256" key="1">
    <source>
        <dbReference type="SAM" id="Phobius"/>
    </source>
</evidence>
<dbReference type="EMBL" id="QEWQ01000003">
    <property type="protein sequence ID" value="PWD81236.1"/>
    <property type="molecule type" value="Genomic_DNA"/>
</dbReference>
<feature type="transmembrane region" description="Helical" evidence="1">
    <location>
        <begin position="155"/>
        <end position="172"/>
    </location>
</feature>
<evidence type="ECO:0000313" key="3">
    <source>
        <dbReference type="Proteomes" id="UP000245020"/>
    </source>
</evidence>
<gene>
    <name evidence="2" type="ORF">DC083_04930</name>
</gene>
<feature type="transmembrane region" description="Helical" evidence="1">
    <location>
        <begin position="184"/>
        <end position="203"/>
    </location>
</feature>
<accession>A0A2U2AF10</accession>
<feature type="transmembrane region" description="Helical" evidence="1">
    <location>
        <begin position="97"/>
        <end position="120"/>
    </location>
</feature>
<feature type="transmembrane region" description="Helical" evidence="1">
    <location>
        <begin position="287"/>
        <end position="307"/>
    </location>
</feature>
<proteinExistence type="predicted"/>